<gene>
    <name evidence="2" type="ORF">ALEPTO_LOCUS6804</name>
</gene>
<sequence>MNHPTSSYDDLVNRAVNIALAKPKQPTKTANGYILYRMNYFKNNPGKSMMSLSPIIKTAWNNESPQIRQLYLDTARKANEKYKSIINQSRQQTPLPQTSPLSQVVPSQLSLSQALSLQQSQVLPLQSLHSQQLQQMSLPLQSLYSQSKAGYFSYSELQLQQSPPQTLPPLQSSHPQLEAEDFSFPEQLQQSTPLTSPPLQSSHSQPEAGSFPFAEQQLQQSPSQTLPPLQSSHPQLEAEDFSFPEQLQQSTPLTSPPLQSSHSQPEAGSFPFAEQQLQQSPSQTLPPLQSSCSQPETNIPSIINQEAYEYVVNAYKNNTNCDSIILEFHHQIQEASRFLESYRVLPSQNITIC</sequence>
<feature type="compositionally biased region" description="Low complexity" evidence="1">
    <location>
        <begin position="216"/>
        <end position="235"/>
    </location>
</feature>
<dbReference type="AlphaFoldDB" id="A0A9N9BMG8"/>
<feature type="region of interest" description="Disordered" evidence="1">
    <location>
        <begin position="184"/>
        <end position="297"/>
    </location>
</feature>
<proteinExistence type="predicted"/>
<name>A0A9N9BMG8_9GLOM</name>
<feature type="compositionally biased region" description="Low complexity" evidence="1">
    <location>
        <begin position="246"/>
        <end position="265"/>
    </location>
</feature>
<evidence type="ECO:0000313" key="3">
    <source>
        <dbReference type="Proteomes" id="UP000789508"/>
    </source>
</evidence>
<organism evidence="2 3">
    <name type="scientific">Ambispora leptoticha</name>
    <dbReference type="NCBI Taxonomy" id="144679"/>
    <lineage>
        <taxon>Eukaryota</taxon>
        <taxon>Fungi</taxon>
        <taxon>Fungi incertae sedis</taxon>
        <taxon>Mucoromycota</taxon>
        <taxon>Glomeromycotina</taxon>
        <taxon>Glomeromycetes</taxon>
        <taxon>Archaeosporales</taxon>
        <taxon>Ambisporaceae</taxon>
        <taxon>Ambispora</taxon>
    </lineage>
</organism>
<reference evidence="2" key="1">
    <citation type="submission" date="2021-06" db="EMBL/GenBank/DDBJ databases">
        <authorList>
            <person name="Kallberg Y."/>
            <person name="Tangrot J."/>
            <person name="Rosling A."/>
        </authorList>
    </citation>
    <scope>NUCLEOTIDE SEQUENCE</scope>
    <source>
        <strain evidence="2">FL130A</strain>
    </source>
</reference>
<feature type="compositionally biased region" description="Low complexity" evidence="1">
    <location>
        <begin position="187"/>
        <end position="206"/>
    </location>
</feature>
<protein>
    <submittedName>
        <fullName evidence="2">1112_t:CDS:1</fullName>
    </submittedName>
</protein>
<dbReference type="Proteomes" id="UP000789508">
    <property type="component" value="Unassembled WGS sequence"/>
</dbReference>
<dbReference type="Gene3D" id="1.10.30.10">
    <property type="entry name" value="High mobility group box domain"/>
    <property type="match status" value="1"/>
</dbReference>
<comment type="caution">
    <text evidence="2">The sequence shown here is derived from an EMBL/GenBank/DDBJ whole genome shotgun (WGS) entry which is preliminary data.</text>
</comment>
<accession>A0A9N9BMG8</accession>
<evidence type="ECO:0000313" key="2">
    <source>
        <dbReference type="EMBL" id="CAG8570841.1"/>
    </source>
</evidence>
<dbReference type="SUPFAM" id="SSF47095">
    <property type="entry name" value="HMG-box"/>
    <property type="match status" value="1"/>
</dbReference>
<dbReference type="InterPro" id="IPR036910">
    <property type="entry name" value="HMG_box_dom_sf"/>
</dbReference>
<dbReference type="EMBL" id="CAJVPS010002532">
    <property type="protein sequence ID" value="CAG8570841.1"/>
    <property type="molecule type" value="Genomic_DNA"/>
</dbReference>
<keyword evidence="3" id="KW-1185">Reference proteome</keyword>
<evidence type="ECO:0000256" key="1">
    <source>
        <dbReference type="SAM" id="MobiDB-lite"/>
    </source>
</evidence>
<feature type="compositionally biased region" description="Low complexity" evidence="1">
    <location>
        <begin position="275"/>
        <end position="295"/>
    </location>
</feature>